<evidence type="ECO:0000313" key="11">
    <source>
        <dbReference type="EMBL" id="MEO1765848.1"/>
    </source>
</evidence>
<sequence length="263" mass="27535">MITVTSVQLEAWLAVLLWPFLRIAALLVSEPLLGHRAIPLRARLAFALVLAWLLAPVLPSPPPVGLASAQGLLIAVQQILIGLSLGFAMRLVLAAVEMAGAIAGLSMGLGFALFYDPQNSAQVPVLGQFMGLLAILVFFAINGHLMVIAALVESFRILPISAVPLAAGGFQALAMAGGQLFVVGVMLSLPVLAALLIVNVAMGVMSRAAPQLNLFAVGFPLTLMAGFAVLLLALPHFGPHFVRLYEDGLNMSMSFLAALAGKR</sequence>
<dbReference type="RefSeq" id="WP_347306362.1">
    <property type="nucleotide sequence ID" value="NZ_JBAJEX010000001.1"/>
</dbReference>
<keyword evidence="8 10" id="KW-0975">Bacterial flagellum</keyword>
<comment type="caution">
    <text evidence="11">The sequence shown here is derived from an EMBL/GenBank/DDBJ whole genome shotgun (WGS) entry which is preliminary data.</text>
</comment>
<organism evidence="11 12">
    <name type="scientific">Thiobacter aerophilum</name>
    <dbReference type="NCBI Taxonomy" id="3121275"/>
    <lineage>
        <taxon>Bacteria</taxon>
        <taxon>Pseudomonadati</taxon>
        <taxon>Pseudomonadota</taxon>
        <taxon>Betaproteobacteria</taxon>
        <taxon>Burkholderiales</taxon>
        <taxon>Thiobacteraceae</taxon>
        <taxon>Thiobacter</taxon>
    </lineage>
</organism>
<dbReference type="PRINTS" id="PR00953">
    <property type="entry name" value="TYPE3IMRPROT"/>
</dbReference>
<proteinExistence type="inferred from homology"/>
<evidence type="ECO:0000256" key="1">
    <source>
        <dbReference type="ARBA" id="ARBA00002578"/>
    </source>
</evidence>
<keyword evidence="6 10" id="KW-1133">Transmembrane helix</keyword>
<dbReference type="PANTHER" id="PTHR30065:SF8">
    <property type="entry name" value="FLAGELLAR BIOSYNTHETIC PROTEIN FLIR"/>
    <property type="match status" value="1"/>
</dbReference>
<accession>A0ABV0EB09</accession>
<gene>
    <name evidence="11" type="primary">fliR</name>
    <name evidence="11" type="ORF">V6E02_01255</name>
</gene>
<keyword evidence="7 10" id="KW-0472">Membrane</keyword>
<name>A0ABV0EB09_9BURK</name>
<keyword evidence="4 10" id="KW-1003">Cell membrane</keyword>
<keyword evidence="11" id="KW-0969">Cilium</keyword>
<evidence type="ECO:0000256" key="3">
    <source>
        <dbReference type="ARBA" id="ARBA00021717"/>
    </source>
</evidence>
<evidence type="ECO:0000256" key="2">
    <source>
        <dbReference type="ARBA" id="ARBA00009772"/>
    </source>
</evidence>
<evidence type="ECO:0000313" key="12">
    <source>
        <dbReference type="Proteomes" id="UP001482231"/>
    </source>
</evidence>
<dbReference type="PANTHER" id="PTHR30065">
    <property type="entry name" value="FLAGELLAR BIOSYNTHETIC PROTEIN FLIR"/>
    <property type="match status" value="1"/>
</dbReference>
<evidence type="ECO:0000256" key="5">
    <source>
        <dbReference type="ARBA" id="ARBA00022692"/>
    </source>
</evidence>
<feature type="transmembrane region" description="Helical" evidence="10">
    <location>
        <begin position="180"/>
        <end position="202"/>
    </location>
</feature>
<feature type="transmembrane region" description="Helical" evidence="10">
    <location>
        <begin position="40"/>
        <end position="58"/>
    </location>
</feature>
<evidence type="ECO:0000256" key="8">
    <source>
        <dbReference type="ARBA" id="ARBA00023143"/>
    </source>
</evidence>
<reference evidence="11 12" key="1">
    <citation type="submission" date="2024-02" db="EMBL/GenBank/DDBJ databases">
        <title>New thermophilic sulfur-oxidizing bacteria from a hot springs of the Uzon caldera (Kamchatka, Russia).</title>
        <authorList>
            <person name="Dukat A.M."/>
            <person name="Elcheninov A.G."/>
            <person name="Frolov E.N."/>
        </authorList>
    </citation>
    <scope>NUCLEOTIDE SEQUENCE [LARGE SCALE GENOMIC DNA]</scope>
    <source>
        <strain evidence="11 12">AK1</strain>
    </source>
</reference>
<feature type="transmembrane region" description="Helical" evidence="10">
    <location>
        <begin position="127"/>
        <end position="150"/>
    </location>
</feature>
<feature type="transmembrane region" description="Helical" evidence="10">
    <location>
        <begin position="214"/>
        <end position="234"/>
    </location>
</feature>
<dbReference type="InterPro" id="IPR002010">
    <property type="entry name" value="T3SS_IM_R"/>
</dbReference>
<keyword evidence="12" id="KW-1185">Reference proteome</keyword>
<feature type="transmembrane region" description="Helical" evidence="10">
    <location>
        <begin position="12"/>
        <end position="28"/>
    </location>
</feature>
<dbReference type="Pfam" id="PF01311">
    <property type="entry name" value="Bac_export_1"/>
    <property type="match status" value="1"/>
</dbReference>
<feature type="transmembrane region" description="Helical" evidence="10">
    <location>
        <begin position="64"/>
        <end position="85"/>
    </location>
</feature>
<comment type="function">
    <text evidence="1 10">Role in flagellar biosynthesis.</text>
</comment>
<keyword evidence="11" id="KW-0966">Cell projection</keyword>
<comment type="subcellular location">
    <subcellularLocation>
        <location evidence="10">Cell membrane</location>
        <topology evidence="10">Multi-pass membrane protein</topology>
    </subcellularLocation>
    <subcellularLocation>
        <location evidence="10">Bacterial flagellum basal body</location>
    </subcellularLocation>
</comment>
<dbReference type="NCBIfam" id="TIGR01400">
    <property type="entry name" value="fliR"/>
    <property type="match status" value="1"/>
</dbReference>
<evidence type="ECO:0000256" key="10">
    <source>
        <dbReference type="RuleBase" id="RU362071"/>
    </source>
</evidence>
<feature type="transmembrane region" description="Helical" evidence="10">
    <location>
        <begin position="157"/>
        <end position="174"/>
    </location>
</feature>
<comment type="similarity">
    <text evidence="2 10">Belongs to the FliR/MopE/SpaR family.</text>
</comment>
<feature type="transmembrane region" description="Helical" evidence="10">
    <location>
        <begin position="92"/>
        <end position="115"/>
    </location>
</feature>
<evidence type="ECO:0000256" key="4">
    <source>
        <dbReference type="ARBA" id="ARBA00022475"/>
    </source>
</evidence>
<protein>
    <recommendedName>
        <fullName evidence="3 9">Flagellar biosynthetic protein FliR</fullName>
    </recommendedName>
</protein>
<evidence type="ECO:0000256" key="6">
    <source>
        <dbReference type="ARBA" id="ARBA00022989"/>
    </source>
</evidence>
<dbReference type="EMBL" id="JBAJEX010000001">
    <property type="protein sequence ID" value="MEO1765848.1"/>
    <property type="molecule type" value="Genomic_DNA"/>
</dbReference>
<keyword evidence="11" id="KW-0282">Flagellum</keyword>
<dbReference type="InterPro" id="IPR006303">
    <property type="entry name" value="FliR"/>
</dbReference>
<evidence type="ECO:0000256" key="9">
    <source>
        <dbReference type="NCBIfam" id="TIGR01400"/>
    </source>
</evidence>
<keyword evidence="5 10" id="KW-0812">Transmembrane</keyword>
<evidence type="ECO:0000256" key="7">
    <source>
        <dbReference type="ARBA" id="ARBA00023136"/>
    </source>
</evidence>
<dbReference type="Proteomes" id="UP001482231">
    <property type="component" value="Unassembled WGS sequence"/>
</dbReference>